<keyword evidence="1" id="KW-1133">Transmembrane helix</keyword>
<feature type="transmembrane region" description="Helical" evidence="1">
    <location>
        <begin position="476"/>
        <end position="498"/>
    </location>
</feature>
<evidence type="ECO:0000256" key="1">
    <source>
        <dbReference type="SAM" id="Phobius"/>
    </source>
</evidence>
<feature type="transmembrane region" description="Helical" evidence="1">
    <location>
        <begin position="284"/>
        <end position="304"/>
    </location>
</feature>
<dbReference type="OrthoDB" id="2953990at2759"/>
<keyword evidence="3" id="KW-1185">Reference proteome</keyword>
<dbReference type="InParanoid" id="A0A409XU00"/>
<feature type="transmembrane region" description="Helical" evidence="1">
    <location>
        <begin position="155"/>
        <end position="177"/>
    </location>
</feature>
<evidence type="ECO:0000313" key="2">
    <source>
        <dbReference type="EMBL" id="PPQ94208.1"/>
    </source>
</evidence>
<accession>A0A409XU00</accession>
<keyword evidence="1" id="KW-0812">Transmembrane</keyword>
<evidence type="ECO:0000313" key="3">
    <source>
        <dbReference type="Proteomes" id="UP000283269"/>
    </source>
</evidence>
<proteinExistence type="predicted"/>
<protein>
    <submittedName>
        <fullName evidence="2">Uncharacterized protein</fullName>
    </submittedName>
</protein>
<feature type="transmembrane region" description="Helical" evidence="1">
    <location>
        <begin position="53"/>
        <end position="72"/>
    </location>
</feature>
<dbReference type="EMBL" id="NHYD01000425">
    <property type="protein sequence ID" value="PPQ94208.1"/>
    <property type="molecule type" value="Genomic_DNA"/>
</dbReference>
<feature type="transmembrane region" description="Helical" evidence="1">
    <location>
        <begin position="197"/>
        <end position="220"/>
    </location>
</feature>
<feature type="non-terminal residue" evidence="2">
    <location>
        <position position="1"/>
    </location>
</feature>
<comment type="caution">
    <text evidence="2">The sequence shown here is derived from an EMBL/GenBank/DDBJ whole genome shotgun (WGS) entry which is preliminary data.</text>
</comment>
<name>A0A409XU00_PSICY</name>
<feature type="transmembrane region" description="Helical" evidence="1">
    <location>
        <begin position="518"/>
        <end position="541"/>
    </location>
</feature>
<keyword evidence="1" id="KW-0472">Membrane</keyword>
<dbReference type="Proteomes" id="UP000283269">
    <property type="component" value="Unassembled WGS sequence"/>
</dbReference>
<feature type="transmembrane region" description="Helical" evidence="1">
    <location>
        <begin position="259"/>
        <end position="278"/>
    </location>
</feature>
<sequence>RQVYNDCQLDALEIPICIYPGHWPLSLPPPRQTMAPPPPAVIFTPNYLEAYRLSIGTDFVVGALSVFIWDILYNLGADYQIIRLHGINFPAAVYLLSRASTLGFSLMGAIVITMPIQDCHSFQQGLLALNTILMSTTMLLSYFRVCAVWAKNYYIIGIYFFFWLAGVAGSLTVIVGLPFSHMDGSPYCNEFVLDGFVAAAVFAPTINHILVFIAITYGVCRTHLAVVHDKFSMKSSYKVFILGESLPAFSKTLLQASQLCYLVAVLSGIAAIVWFYVYASDPEYRLAIFVPYSVIVNIMFSWVFRSAKLTTSTMPMAPSTSVNPHATTQTRRNEFEIPRSGGGDSQNGPPSLPIQIEVNRVIDMKADITSPHEGKIAGSLDYLNFVVLIWDILFNVGRDYQLFKKHGGNLPLLVYSVSRFSALAFALMETFMLTRPVKNCGGVQAGILVAYNIFIATTLLLSFFRVSAAWNRSKIISGVFGFLWLVAVGMSLTTTTSLKAIRYPPSSPFCTEMVTAEYFSVAVFGPTFNHLVVFAAITYRLGRPSHPQERKLTLKGGYRVYVLGETLPVFSRTMLQTSQICYLVAMISGLAAITWFYVYSSDAGYRLAIFVPYSVTINIMFSWVFRTSKIRGSSGSTLPISIANYAQPQTIESIVMKRSHLGVVDVLERPESTYSRSSQDKIEVEIKQVVESVHDQLSASAYKTSHLSMS</sequence>
<feature type="transmembrane region" description="Helical" evidence="1">
    <location>
        <begin position="580"/>
        <end position="599"/>
    </location>
</feature>
<feature type="transmembrane region" description="Helical" evidence="1">
    <location>
        <begin position="445"/>
        <end position="464"/>
    </location>
</feature>
<feature type="transmembrane region" description="Helical" evidence="1">
    <location>
        <begin position="93"/>
        <end position="116"/>
    </location>
</feature>
<gene>
    <name evidence="2" type="ORF">CVT25_006868</name>
</gene>
<organism evidence="2 3">
    <name type="scientific">Psilocybe cyanescens</name>
    <dbReference type="NCBI Taxonomy" id="93625"/>
    <lineage>
        <taxon>Eukaryota</taxon>
        <taxon>Fungi</taxon>
        <taxon>Dikarya</taxon>
        <taxon>Basidiomycota</taxon>
        <taxon>Agaricomycotina</taxon>
        <taxon>Agaricomycetes</taxon>
        <taxon>Agaricomycetidae</taxon>
        <taxon>Agaricales</taxon>
        <taxon>Agaricineae</taxon>
        <taxon>Strophariaceae</taxon>
        <taxon>Psilocybe</taxon>
    </lineage>
</organism>
<feature type="transmembrane region" description="Helical" evidence="1">
    <location>
        <begin position="122"/>
        <end position="143"/>
    </location>
</feature>
<feature type="transmembrane region" description="Helical" evidence="1">
    <location>
        <begin position="412"/>
        <end position="433"/>
    </location>
</feature>
<dbReference type="AlphaFoldDB" id="A0A409XU00"/>
<reference evidence="2 3" key="1">
    <citation type="journal article" date="2018" name="Evol. Lett.">
        <title>Horizontal gene cluster transfer increased hallucinogenic mushroom diversity.</title>
        <authorList>
            <person name="Reynolds H.T."/>
            <person name="Vijayakumar V."/>
            <person name="Gluck-Thaler E."/>
            <person name="Korotkin H.B."/>
            <person name="Matheny P.B."/>
            <person name="Slot J.C."/>
        </authorList>
    </citation>
    <scope>NUCLEOTIDE SEQUENCE [LARGE SCALE GENOMIC DNA]</scope>
    <source>
        <strain evidence="2 3">2631</strain>
    </source>
</reference>
<feature type="transmembrane region" description="Helical" evidence="1">
    <location>
        <begin position="605"/>
        <end position="625"/>
    </location>
</feature>